<dbReference type="Gene3D" id="1.20.272.10">
    <property type="match status" value="1"/>
</dbReference>
<dbReference type="GO" id="GO:0003689">
    <property type="term" value="F:DNA clamp loader activity"/>
    <property type="evidence" value="ECO:0007669"/>
    <property type="project" value="TreeGrafter"/>
</dbReference>
<dbReference type="GO" id="GO:0005524">
    <property type="term" value="F:ATP binding"/>
    <property type="evidence" value="ECO:0007669"/>
    <property type="project" value="UniProtKB-KW"/>
</dbReference>
<protein>
    <submittedName>
        <fullName evidence="5">ATPase family protein</fullName>
    </submittedName>
</protein>
<dbReference type="InterPro" id="IPR027417">
    <property type="entry name" value="P-loop_NTPase"/>
</dbReference>
<evidence type="ECO:0000256" key="2">
    <source>
        <dbReference type="ARBA" id="ARBA00022741"/>
    </source>
</evidence>
<dbReference type="InterPro" id="IPR013748">
    <property type="entry name" value="Rep_factorC_C"/>
</dbReference>
<proteinExistence type="predicted"/>
<dbReference type="Pfam" id="PF00004">
    <property type="entry name" value="AAA"/>
    <property type="match status" value="1"/>
</dbReference>
<dbReference type="EMBL" id="MN448271">
    <property type="protein sequence ID" value="QFG73812.1"/>
    <property type="molecule type" value="Genomic_DNA"/>
</dbReference>
<dbReference type="InterPro" id="IPR003593">
    <property type="entry name" value="AAA+_ATPase"/>
</dbReference>
<keyword evidence="3" id="KW-0067">ATP-binding</keyword>
<evidence type="ECO:0000256" key="3">
    <source>
        <dbReference type="ARBA" id="ARBA00022840"/>
    </source>
</evidence>
<dbReference type="PANTHER" id="PTHR11669:SF20">
    <property type="entry name" value="REPLICATION FACTOR C SUBUNIT 4"/>
    <property type="match status" value="1"/>
</dbReference>
<dbReference type="InterPro" id="IPR047854">
    <property type="entry name" value="RFC_lid"/>
</dbReference>
<dbReference type="Pfam" id="PF08542">
    <property type="entry name" value="Rep_fac_C"/>
    <property type="match status" value="1"/>
</dbReference>
<dbReference type="InterPro" id="IPR003959">
    <property type="entry name" value="ATPase_AAA_core"/>
</dbReference>
<dbReference type="GO" id="GO:0016887">
    <property type="term" value="F:ATP hydrolysis activity"/>
    <property type="evidence" value="ECO:0007669"/>
    <property type="project" value="InterPro"/>
</dbReference>
<dbReference type="GO" id="GO:0006261">
    <property type="term" value="P:DNA-templated DNA replication"/>
    <property type="evidence" value="ECO:0007669"/>
    <property type="project" value="TreeGrafter"/>
</dbReference>
<keyword evidence="1" id="KW-0235">DNA replication</keyword>
<dbReference type="Gene3D" id="1.10.8.60">
    <property type="match status" value="1"/>
</dbReference>
<dbReference type="CDD" id="cd18140">
    <property type="entry name" value="HLD_clamp_RFC"/>
    <property type="match status" value="1"/>
</dbReference>
<reference evidence="5" key="1">
    <citation type="journal article" date="2019" name="Philos. Trans. R. Soc. Lond., B, Biol. Sci.">
        <title>Targeted metagenomic recovery of four divergent viruses reveals shared and distinctive characteristics of giant viruses of marine eukaryotes.</title>
        <authorList>
            <person name="Needham D.M."/>
            <person name="Poirier C."/>
            <person name="Hehenberger E."/>
            <person name="Jimenez V."/>
            <person name="Swalwell J.E."/>
            <person name="Santoro A.E."/>
            <person name="Worden A.Z."/>
        </authorList>
    </citation>
    <scope>NUCLEOTIDE SEQUENCE</scope>
    <source>
        <strain evidence="5">OPacV-662</strain>
    </source>
</reference>
<evidence type="ECO:0000313" key="5">
    <source>
        <dbReference type="EMBL" id="QFG73812.1"/>
    </source>
</evidence>
<dbReference type="Gene3D" id="3.40.50.300">
    <property type="entry name" value="P-loop containing nucleotide triphosphate hydrolases"/>
    <property type="match status" value="1"/>
</dbReference>
<sequence>MEIKKKPWVEKYRPLKSNNIILSNQLRQKLNAITQTNMPNLLITGPPGVGKTTTALAVARDLVTDKSSYVEFNASDNRGVNMVDNIVENFCKRHTEDDIRIIILDEADNITPKAQHRLVSLIENYNNIRIIFTCNDSNEIIEHLQSRCIILKFNMLSKQDIVCFLKKILDAEGISCDDKCLELIYLRSEGDLRKCINNMEAIHLGFNRITQKAICDFLCNPIDIEIIKLYRNLKSSKLACKQYHRMSVCGLSNIDIVSRLTYYMMKSDDKRKLEIIERLNKCFFTLNNIVDTKLQMIGLFVDISTVLKT</sequence>
<dbReference type="CDD" id="cd00009">
    <property type="entry name" value="AAA"/>
    <property type="match status" value="1"/>
</dbReference>
<dbReference type="SUPFAM" id="SSF52540">
    <property type="entry name" value="P-loop containing nucleoside triphosphate hydrolases"/>
    <property type="match status" value="1"/>
</dbReference>
<keyword evidence="2" id="KW-0547">Nucleotide-binding</keyword>
<accession>A0A5J6VI98</accession>
<dbReference type="PANTHER" id="PTHR11669">
    <property type="entry name" value="REPLICATION FACTOR C / DNA POLYMERASE III GAMMA-TAU SUBUNIT"/>
    <property type="match status" value="1"/>
</dbReference>
<name>A0A5J6VI98_9VIRU</name>
<evidence type="ECO:0000256" key="1">
    <source>
        <dbReference type="ARBA" id="ARBA00022705"/>
    </source>
</evidence>
<dbReference type="GO" id="GO:0006281">
    <property type="term" value="P:DNA repair"/>
    <property type="evidence" value="ECO:0007669"/>
    <property type="project" value="TreeGrafter"/>
</dbReference>
<dbReference type="InterPro" id="IPR050238">
    <property type="entry name" value="DNA_Rep/Repair_Clamp_Loader"/>
</dbReference>
<dbReference type="SMART" id="SM00382">
    <property type="entry name" value="AAA"/>
    <property type="match status" value="1"/>
</dbReference>
<feature type="domain" description="AAA+ ATPase" evidence="4">
    <location>
        <begin position="37"/>
        <end position="154"/>
    </location>
</feature>
<organism evidence="5">
    <name type="scientific">Megaviridae environmental sample</name>
    <dbReference type="NCBI Taxonomy" id="1737588"/>
    <lineage>
        <taxon>Viruses</taxon>
        <taxon>Varidnaviria</taxon>
        <taxon>Bamfordvirae</taxon>
        <taxon>Nucleocytoviricota</taxon>
        <taxon>Megaviricetes</taxon>
        <taxon>Imitervirales</taxon>
        <taxon>Mimiviridae</taxon>
        <taxon>environmental samples</taxon>
    </lineage>
</organism>
<evidence type="ECO:0000259" key="4">
    <source>
        <dbReference type="SMART" id="SM00382"/>
    </source>
</evidence>